<name>A0ABN1KQP9_CLOSU</name>
<organism evidence="1 2">
    <name type="scientific">Clostridium subterminale</name>
    <dbReference type="NCBI Taxonomy" id="1550"/>
    <lineage>
        <taxon>Bacteria</taxon>
        <taxon>Bacillati</taxon>
        <taxon>Bacillota</taxon>
        <taxon>Clostridia</taxon>
        <taxon>Eubacteriales</taxon>
        <taxon>Clostridiaceae</taxon>
        <taxon>Clostridium</taxon>
    </lineage>
</organism>
<accession>A0ABN1KQP9</accession>
<proteinExistence type="predicted"/>
<gene>
    <name evidence="1" type="ORF">GCM10008908_21070</name>
</gene>
<sequence length="111" mass="13305">MFEKIVALVEEINKTEFQNFIIGKESTLIDINKALEFLNIKKSESGLEFVHDIGKRKSKFQKFIEQLAEFRYRQLKYDENKRNFNDRNSYSKTDVDATFMHMKDDHMRKSS</sequence>
<dbReference type="RefSeq" id="WP_343826233.1">
    <property type="nucleotide sequence ID" value="NZ_BAAACI010000006.1"/>
</dbReference>
<dbReference type="EMBL" id="BAAACI010000006">
    <property type="protein sequence ID" value="GAA0773226.1"/>
    <property type="molecule type" value="Genomic_DNA"/>
</dbReference>
<protein>
    <recommendedName>
        <fullName evidence="3">Transposase</fullName>
    </recommendedName>
</protein>
<reference evidence="1 2" key="1">
    <citation type="journal article" date="2019" name="Int. J. Syst. Evol. Microbiol.">
        <title>The Global Catalogue of Microorganisms (GCM) 10K type strain sequencing project: providing services to taxonomists for standard genome sequencing and annotation.</title>
        <authorList>
            <consortium name="The Broad Institute Genomics Platform"/>
            <consortium name="The Broad Institute Genome Sequencing Center for Infectious Disease"/>
            <person name="Wu L."/>
            <person name="Ma J."/>
        </authorList>
    </citation>
    <scope>NUCLEOTIDE SEQUENCE [LARGE SCALE GENOMIC DNA]</scope>
    <source>
        <strain evidence="1 2">JCM 1417</strain>
    </source>
</reference>
<evidence type="ECO:0000313" key="1">
    <source>
        <dbReference type="EMBL" id="GAA0773226.1"/>
    </source>
</evidence>
<comment type="caution">
    <text evidence="1">The sequence shown here is derived from an EMBL/GenBank/DDBJ whole genome shotgun (WGS) entry which is preliminary data.</text>
</comment>
<keyword evidence="2" id="KW-1185">Reference proteome</keyword>
<evidence type="ECO:0008006" key="3">
    <source>
        <dbReference type="Google" id="ProtNLM"/>
    </source>
</evidence>
<evidence type="ECO:0000313" key="2">
    <source>
        <dbReference type="Proteomes" id="UP001501047"/>
    </source>
</evidence>
<dbReference type="Proteomes" id="UP001501047">
    <property type="component" value="Unassembled WGS sequence"/>
</dbReference>